<proteinExistence type="inferred from homology"/>
<evidence type="ECO:0000256" key="2">
    <source>
        <dbReference type="ARBA" id="ARBA00022692"/>
    </source>
</evidence>
<comment type="caution">
    <text evidence="8">The sequence shown here is derived from an EMBL/GenBank/DDBJ whole genome shotgun (WGS) entry which is preliminary data.</text>
</comment>
<dbReference type="GO" id="GO:0016020">
    <property type="term" value="C:membrane"/>
    <property type="evidence" value="ECO:0007669"/>
    <property type="project" value="UniProtKB-SubCell"/>
</dbReference>
<dbReference type="InterPro" id="IPR049326">
    <property type="entry name" value="Rhodopsin_dom_fungi"/>
</dbReference>
<sequence length="292" mass="33119">MFQFLGVTSGRVWPAPPDMVPDTESYYKGSMAATIFFYLGLWSVKAAFLVFFKRLISDIRSLTIHWWVVTVFTFLCLVACFADTNYWCRLAPLSEIVKKCSGGPEIEKVLVVLKLNTAFDVITDFLIMSIPFTILWHVRVQAKKKLALLGLFSLVMITALFAILRAALVTKYSRQPEPSWLYIWTAVEHSMAVIVACLGTFRGLFVHEDKPLIGPAYSVREYSRKLFARNKPKHPLEESISMDDSILFPPQTRSISTGNSHEPFGLVDSTQKQSNFVHKPIEMPKRTGQVKS</sequence>
<organism evidence="8 9">
    <name type="scientific">Periconia digitata</name>
    <dbReference type="NCBI Taxonomy" id="1303443"/>
    <lineage>
        <taxon>Eukaryota</taxon>
        <taxon>Fungi</taxon>
        <taxon>Dikarya</taxon>
        <taxon>Ascomycota</taxon>
        <taxon>Pezizomycotina</taxon>
        <taxon>Dothideomycetes</taxon>
        <taxon>Pleosporomycetidae</taxon>
        <taxon>Pleosporales</taxon>
        <taxon>Massarineae</taxon>
        <taxon>Periconiaceae</taxon>
        <taxon>Periconia</taxon>
    </lineage>
</organism>
<feature type="transmembrane region" description="Helical" evidence="6">
    <location>
        <begin position="148"/>
        <end position="168"/>
    </location>
</feature>
<dbReference type="Pfam" id="PF20684">
    <property type="entry name" value="Fung_rhodopsin"/>
    <property type="match status" value="1"/>
</dbReference>
<evidence type="ECO:0000313" key="9">
    <source>
        <dbReference type="Proteomes" id="UP001152607"/>
    </source>
</evidence>
<gene>
    <name evidence="8" type="ORF">PDIGIT_LOCUS9860</name>
</gene>
<dbReference type="AlphaFoldDB" id="A0A9W4XLV5"/>
<feature type="transmembrane region" description="Helical" evidence="6">
    <location>
        <begin position="180"/>
        <end position="201"/>
    </location>
</feature>
<keyword evidence="2 6" id="KW-0812">Transmembrane</keyword>
<feature type="domain" description="Rhodopsin" evidence="7">
    <location>
        <begin position="32"/>
        <end position="206"/>
    </location>
</feature>
<dbReference type="OrthoDB" id="444631at2759"/>
<feature type="transmembrane region" description="Helical" evidence="6">
    <location>
        <begin position="30"/>
        <end position="52"/>
    </location>
</feature>
<dbReference type="InterPro" id="IPR052337">
    <property type="entry name" value="SAT4-like"/>
</dbReference>
<feature type="transmembrane region" description="Helical" evidence="6">
    <location>
        <begin position="64"/>
        <end position="84"/>
    </location>
</feature>
<name>A0A9W4XLV5_9PLEO</name>
<evidence type="ECO:0000256" key="4">
    <source>
        <dbReference type="ARBA" id="ARBA00023136"/>
    </source>
</evidence>
<evidence type="ECO:0000313" key="8">
    <source>
        <dbReference type="EMBL" id="CAI6336754.1"/>
    </source>
</evidence>
<comment type="similarity">
    <text evidence="5">Belongs to the SAT4 family.</text>
</comment>
<protein>
    <recommendedName>
        <fullName evidence="7">Rhodopsin domain-containing protein</fullName>
    </recommendedName>
</protein>
<evidence type="ECO:0000259" key="7">
    <source>
        <dbReference type="Pfam" id="PF20684"/>
    </source>
</evidence>
<dbReference type="PANTHER" id="PTHR33048">
    <property type="entry name" value="PTH11-LIKE INTEGRAL MEMBRANE PROTEIN (AFU_ORTHOLOGUE AFUA_5G11245)"/>
    <property type="match status" value="1"/>
</dbReference>
<reference evidence="8" key="1">
    <citation type="submission" date="2023-01" db="EMBL/GenBank/DDBJ databases">
        <authorList>
            <person name="Van Ghelder C."/>
            <person name="Rancurel C."/>
        </authorList>
    </citation>
    <scope>NUCLEOTIDE SEQUENCE</scope>
    <source>
        <strain evidence="8">CNCM I-4278</strain>
    </source>
</reference>
<evidence type="ECO:0000256" key="6">
    <source>
        <dbReference type="SAM" id="Phobius"/>
    </source>
</evidence>
<feature type="transmembrane region" description="Helical" evidence="6">
    <location>
        <begin position="117"/>
        <end position="136"/>
    </location>
</feature>
<evidence type="ECO:0000256" key="3">
    <source>
        <dbReference type="ARBA" id="ARBA00022989"/>
    </source>
</evidence>
<dbReference type="Proteomes" id="UP001152607">
    <property type="component" value="Unassembled WGS sequence"/>
</dbReference>
<evidence type="ECO:0000256" key="5">
    <source>
        <dbReference type="ARBA" id="ARBA00038359"/>
    </source>
</evidence>
<comment type="subcellular location">
    <subcellularLocation>
        <location evidence="1">Membrane</location>
        <topology evidence="1">Multi-pass membrane protein</topology>
    </subcellularLocation>
</comment>
<keyword evidence="4 6" id="KW-0472">Membrane</keyword>
<dbReference type="PANTHER" id="PTHR33048:SF47">
    <property type="entry name" value="INTEGRAL MEMBRANE PROTEIN-RELATED"/>
    <property type="match status" value="1"/>
</dbReference>
<accession>A0A9W4XLV5</accession>
<dbReference type="EMBL" id="CAOQHR010000006">
    <property type="protein sequence ID" value="CAI6336754.1"/>
    <property type="molecule type" value="Genomic_DNA"/>
</dbReference>
<keyword evidence="9" id="KW-1185">Reference proteome</keyword>
<keyword evidence="3 6" id="KW-1133">Transmembrane helix</keyword>
<evidence type="ECO:0000256" key="1">
    <source>
        <dbReference type="ARBA" id="ARBA00004141"/>
    </source>
</evidence>